<name>A0A7Z7AVI5_9EURY</name>
<keyword evidence="2" id="KW-1185">Reference proteome</keyword>
<comment type="caution">
    <text evidence="1">The sequence shown here is derived from an EMBL/GenBank/DDBJ whole genome shotgun (WGS) entry which is preliminary data.</text>
</comment>
<gene>
    <name evidence="1" type="ORF">SAMN04488589_0941</name>
</gene>
<dbReference type="Proteomes" id="UP000199259">
    <property type="component" value="Unassembled WGS sequence"/>
</dbReference>
<dbReference type="AlphaFoldDB" id="A0A7Z7AVI5"/>
<proteinExistence type="predicted"/>
<reference evidence="1 2" key="1">
    <citation type="submission" date="2016-10" db="EMBL/GenBank/DDBJ databases">
        <authorList>
            <person name="Varghese N."/>
            <person name="Submissions S."/>
        </authorList>
    </citation>
    <scope>NUCLEOTIDE SEQUENCE [LARGE SCALE GENOMIC DNA]</scope>
    <source>
        <strain evidence="1 2">PL 12/M</strain>
    </source>
</reference>
<sequence length="608" mass="71589">MGLTVLTDKSVLKQLKFKRTSNKFIYVGKQDKEILKLLEEAGYIQFFVDYFENEESKERFVQSYLDLIGSLGSKYYSLCWWSTFTSSKNKFASTLFQELLLLHSVSRCLDNADDDLLLINPPTSVLQSLIKYCQLNYISFKIIDADAFSMPYKIKNFFVDFIMKIFLIFKTWYRIILAKWYFRNSGIYDRNSIKEYYVLRSWFYERSINNNHTYKDSFFGVLPSYLSQKKELLIIAGIIGDYRATLYKIKKNKEFLILPQEYFADFLDPVRSIVNVIINKVYIKSVDFMGIEVSDLINFHLREDYIYTAAEECLQKYYIEGLVNKFKINTFTTTFENNPWEKVCFMTLKQKSPKTKLIGYQHAVLSPSSLNMFVSSHEKKFIPLPDRIITTGRVTKDMLEKYGQYDPDILKEGCALRFEYLYSIAKKERKVNHTILVTPEGVLAECVNLFNFIYESLKDCNKIDVIFRSHPALPFESFQKYLLFDVNDFPHFHLSINDSLKDDLFLADILVYRGSSTSIEALKTGLPIIYVSTNELLSVDPLFECEFLKWKVITNNEFVCALKEIYNLDEDTYNLQWKLANLYLNKYISPITNDKMNTFFFEEKDENE</sequence>
<dbReference type="EMBL" id="FNCA01000002">
    <property type="protein sequence ID" value="SDF57992.1"/>
    <property type="molecule type" value="Genomic_DNA"/>
</dbReference>
<organism evidence="1 2">
    <name type="scientific">Methanolobus vulcani</name>
    <dbReference type="NCBI Taxonomy" id="38026"/>
    <lineage>
        <taxon>Archaea</taxon>
        <taxon>Methanobacteriati</taxon>
        <taxon>Methanobacteriota</taxon>
        <taxon>Stenosarchaea group</taxon>
        <taxon>Methanomicrobia</taxon>
        <taxon>Methanosarcinales</taxon>
        <taxon>Methanosarcinaceae</taxon>
        <taxon>Methanolobus</taxon>
    </lineage>
</organism>
<evidence type="ECO:0000313" key="1">
    <source>
        <dbReference type="EMBL" id="SDF57992.1"/>
    </source>
</evidence>
<accession>A0A7Z7AVI5</accession>
<protein>
    <submittedName>
        <fullName evidence="1">Surface carbohydrate biosynthesis protein, LIC13510 family</fullName>
    </submittedName>
</protein>
<evidence type="ECO:0000313" key="2">
    <source>
        <dbReference type="Proteomes" id="UP000199259"/>
    </source>
</evidence>
<dbReference type="RefSeq" id="WP_162272936.1">
    <property type="nucleotide sequence ID" value="NZ_FNCA01000002.1"/>
</dbReference>